<dbReference type="EMBL" id="QORK01000063">
    <property type="protein sequence ID" value="TFF74102.1"/>
    <property type="molecule type" value="Genomic_DNA"/>
</dbReference>
<dbReference type="InterPro" id="IPR005651">
    <property type="entry name" value="Trm112-like"/>
</dbReference>
<comment type="similarity">
    <text evidence="1">Belongs to the UPF0434 family.</text>
</comment>
<dbReference type="FunFam" id="2.20.25.10:FF:000002">
    <property type="entry name" value="UPF0434 protein YcaR"/>
    <property type="match status" value="1"/>
</dbReference>
<dbReference type="SUPFAM" id="SSF158997">
    <property type="entry name" value="Trm112p-like"/>
    <property type="match status" value="1"/>
</dbReference>
<gene>
    <name evidence="2" type="ORF">DRM93_20500</name>
    <name evidence="3" type="ORF">DRM94_20500</name>
</gene>
<dbReference type="GO" id="GO:0005829">
    <property type="term" value="C:cytosol"/>
    <property type="evidence" value="ECO:0007669"/>
    <property type="project" value="TreeGrafter"/>
</dbReference>
<proteinExistence type="inferred from homology"/>
<dbReference type="Pfam" id="PF03966">
    <property type="entry name" value="Trm112p"/>
    <property type="match status" value="1"/>
</dbReference>
<comment type="caution">
    <text evidence="3">The sequence shown here is derived from an EMBL/GenBank/DDBJ whole genome shotgun (WGS) entry which is preliminary data.</text>
</comment>
<dbReference type="OrthoDB" id="9812205at2"/>
<dbReference type="AlphaFoldDB" id="A0A5F0K4W9"/>
<dbReference type="HAMAP" id="MF_01187">
    <property type="entry name" value="UPF0434"/>
    <property type="match status" value="1"/>
</dbReference>
<protein>
    <recommendedName>
        <fullName evidence="1">UPF0434 protein DRM93_20500</fullName>
    </recommendedName>
</protein>
<accession>A0A5F0K4W9</accession>
<dbReference type="PANTHER" id="PTHR33505:SF4">
    <property type="entry name" value="PROTEIN PREY, MITOCHONDRIAL"/>
    <property type="match status" value="1"/>
</dbReference>
<organism evidence="3 5">
    <name type="scientific">Aeromonas taiwanensis</name>
    <dbReference type="NCBI Taxonomy" id="633417"/>
    <lineage>
        <taxon>Bacteria</taxon>
        <taxon>Pseudomonadati</taxon>
        <taxon>Pseudomonadota</taxon>
        <taxon>Gammaproteobacteria</taxon>
        <taxon>Aeromonadales</taxon>
        <taxon>Aeromonadaceae</taxon>
        <taxon>Aeromonas</taxon>
    </lineage>
</organism>
<dbReference type="RefSeq" id="WP_043759525.1">
    <property type="nucleotide sequence ID" value="NZ_BAWK01000028.1"/>
</dbReference>
<dbReference type="EMBL" id="QORL01000063">
    <property type="protein sequence ID" value="TFF71156.1"/>
    <property type="molecule type" value="Genomic_DNA"/>
</dbReference>
<evidence type="ECO:0000313" key="3">
    <source>
        <dbReference type="EMBL" id="TFF74102.1"/>
    </source>
</evidence>
<evidence type="ECO:0000313" key="5">
    <source>
        <dbReference type="Proteomes" id="UP000297914"/>
    </source>
</evidence>
<evidence type="ECO:0000313" key="2">
    <source>
        <dbReference type="EMBL" id="TFF71156.1"/>
    </source>
</evidence>
<evidence type="ECO:0000256" key="1">
    <source>
        <dbReference type="HAMAP-Rule" id="MF_01187"/>
    </source>
</evidence>
<dbReference type="Proteomes" id="UP000297720">
    <property type="component" value="Unassembled WGS sequence"/>
</dbReference>
<sequence>MALDIKLLDIIACPVCKGKLHYQAHAGSQELICRFDRLAYPMEEGIPVLLENRARHLALEELKP</sequence>
<reference evidence="3 5" key="1">
    <citation type="submission" date="2018-06" db="EMBL/GenBank/DDBJ databases">
        <title>Occurrence of a novel blaKPC-2- and qnrS2- harbouring IncP6 plasmid from Aeromonas taiwanensis isolates recovered from the river sediments.</title>
        <authorList>
            <person name="Zheng B."/>
            <person name="Yu X."/>
            <person name="Xiao Y."/>
        </authorList>
    </citation>
    <scope>NUCLEOTIDE SEQUENCE [LARGE SCALE GENOMIC DNA]</scope>
    <source>
        <strain evidence="2 4">1713</strain>
        <strain evidence="3 5">198</strain>
    </source>
</reference>
<dbReference type="GeneID" id="99812139"/>
<evidence type="ECO:0000313" key="4">
    <source>
        <dbReference type="Proteomes" id="UP000297720"/>
    </source>
</evidence>
<dbReference type="Gene3D" id="2.20.25.10">
    <property type="match status" value="1"/>
</dbReference>
<keyword evidence="4" id="KW-1185">Reference proteome</keyword>
<dbReference type="PANTHER" id="PTHR33505">
    <property type="entry name" value="ZGC:162634"/>
    <property type="match status" value="1"/>
</dbReference>
<dbReference type="Proteomes" id="UP000297914">
    <property type="component" value="Unassembled WGS sequence"/>
</dbReference>
<name>A0A5F0K4W9_9GAMM</name>